<dbReference type="InterPro" id="IPR000504">
    <property type="entry name" value="RRM_dom"/>
</dbReference>
<dbReference type="Gene3D" id="3.30.70.330">
    <property type="match status" value="1"/>
</dbReference>
<reference evidence="7" key="2">
    <citation type="submission" date="2025-08" db="UniProtKB">
        <authorList>
            <consortium name="Ensembl"/>
        </authorList>
    </citation>
    <scope>IDENTIFICATION</scope>
</reference>
<dbReference type="Pfam" id="PF26088">
    <property type="entry name" value="RRM_LARP4"/>
    <property type="match status" value="1"/>
</dbReference>
<dbReference type="SUPFAM" id="SSF54928">
    <property type="entry name" value="RNA-binding domain, RBD"/>
    <property type="match status" value="1"/>
</dbReference>
<feature type="compositionally biased region" description="Basic residues" evidence="4">
    <location>
        <begin position="405"/>
        <end position="418"/>
    </location>
</feature>
<dbReference type="SMART" id="SM00715">
    <property type="entry name" value="LA"/>
    <property type="match status" value="1"/>
</dbReference>
<feature type="domain" description="HTH La-type RNA-binding" evidence="6">
    <location>
        <begin position="115"/>
        <end position="204"/>
    </location>
</feature>
<reference evidence="7 8" key="1">
    <citation type="submission" date="2022-01" db="EMBL/GenBank/DDBJ databases">
        <title>A chromosome-scale genome assembly of the false clownfish, Amphiprion ocellaris.</title>
        <authorList>
            <person name="Ryu T."/>
        </authorList>
    </citation>
    <scope>NUCLEOTIDE SEQUENCE [LARGE SCALE GENOMIC DNA]</scope>
</reference>
<name>A0AAQ5ZNY0_AMPOC</name>
<evidence type="ECO:0000259" key="5">
    <source>
        <dbReference type="PROSITE" id="PS50102"/>
    </source>
</evidence>
<dbReference type="GO" id="GO:0003730">
    <property type="term" value="F:mRNA 3'-UTR binding"/>
    <property type="evidence" value="ECO:0007669"/>
    <property type="project" value="TreeGrafter"/>
</dbReference>
<dbReference type="PANTHER" id="PTHR22792:SF43">
    <property type="entry name" value="LA-RELATED PROTEIN 4B"/>
    <property type="match status" value="1"/>
</dbReference>
<dbReference type="GO" id="GO:0005829">
    <property type="term" value="C:cytosol"/>
    <property type="evidence" value="ECO:0007669"/>
    <property type="project" value="TreeGrafter"/>
</dbReference>
<keyword evidence="2 3" id="KW-0694">RNA-binding</keyword>
<feature type="domain" description="RRM" evidence="5">
    <location>
        <begin position="201"/>
        <end position="276"/>
    </location>
</feature>
<evidence type="ECO:0000256" key="3">
    <source>
        <dbReference type="PROSITE-ProRule" id="PRU00332"/>
    </source>
</evidence>
<keyword evidence="8" id="KW-1185">Reference proteome</keyword>
<dbReference type="InterPro" id="IPR058699">
    <property type="entry name" value="RRM_LARP4/4B"/>
</dbReference>
<dbReference type="SMART" id="SM00360">
    <property type="entry name" value="RRM"/>
    <property type="match status" value="1"/>
</dbReference>
<dbReference type="InterPro" id="IPR036388">
    <property type="entry name" value="WH-like_DNA-bd_sf"/>
</dbReference>
<feature type="compositionally biased region" description="Low complexity" evidence="4">
    <location>
        <begin position="373"/>
        <end position="401"/>
    </location>
</feature>
<dbReference type="Proteomes" id="UP001501940">
    <property type="component" value="Chromosome 22"/>
</dbReference>
<protein>
    <recommendedName>
        <fullName evidence="9">HTH La-type RNA-binding domain-containing protein</fullName>
    </recommendedName>
</protein>
<dbReference type="Pfam" id="PF05383">
    <property type="entry name" value="La"/>
    <property type="match status" value="1"/>
</dbReference>
<accession>A0AAQ5ZNY0</accession>
<evidence type="ECO:0000256" key="1">
    <source>
        <dbReference type="ARBA" id="ARBA00022553"/>
    </source>
</evidence>
<evidence type="ECO:0008006" key="9">
    <source>
        <dbReference type="Google" id="ProtNLM"/>
    </source>
</evidence>
<dbReference type="InterPro" id="IPR036390">
    <property type="entry name" value="WH_DNA-bd_sf"/>
</dbReference>
<dbReference type="InterPro" id="IPR012677">
    <property type="entry name" value="Nucleotide-bd_a/b_plait_sf"/>
</dbReference>
<evidence type="ECO:0000259" key="6">
    <source>
        <dbReference type="PROSITE" id="PS50961"/>
    </source>
</evidence>
<proteinExistence type="predicted"/>
<feature type="region of interest" description="Disordered" evidence="4">
    <location>
        <begin position="360"/>
        <end position="580"/>
    </location>
</feature>
<dbReference type="PANTHER" id="PTHR22792">
    <property type="entry name" value="LUPUS LA PROTEIN-RELATED"/>
    <property type="match status" value="1"/>
</dbReference>
<dbReference type="SUPFAM" id="SSF46785">
    <property type="entry name" value="Winged helix' DNA-binding domain"/>
    <property type="match status" value="1"/>
</dbReference>
<reference evidence="7" key="3">
    <citation type="submission" date="2025-09" db="UniProtKB">
        <authorList>
            <consortium name="Ensembl"/>
        </authorList>
    </citation>
    <scope>IDENTIFICATION</scope>
</reference>
<feature type="compositionally biased region" description="Basic and acidic residues" evidence="4">
    <location>
        <begin position="444"/>
        <end position="456"/>
    </location>
</feature>
<organism evidence="7 8">
    <name type="scientific">Amphiprion ocellaris</name>
    <name type="common">Clown anemonefish</name>
    <dbReference type="NCBI Taxonomy" id="80972"/>
    <lineage>
        <taxon>Eukaryota</taxon>
        <taxon>Metazoa</taxon>
        <taxon>Chordata</taxon>
        <taxon>Craniata</taxon>
        <taxon>Vertebrata</taxon>
        <taxon>Euteleostomi</taxon>
        <taxon>Actinopterygii</taxon>
        <taxon>Neopterygii</taxon>
        <taxon>Teleostei</taxon>
        <taxon>Neoteleostei</taxon>
        <taxon>Acanthomorphata</taxon>
        <taxon>Ovalentaria</taxon>
        <taxon>Pomacentridae</taxon>
        <taxon>Amphiprion</taxon>
    </lineage>
</organism>
<dbReference type="GO" id="GO:0010494">
    <property type="term" value="C:cytoplasmic stress granule"/>
    <property type="evidence" value="ECO:0007669"/>
    <property type="project" value="TreeGrafter"/>
</dbReference>
<dbReference type="Ensembl" id="ENSAOCT00000050029.1">
    <property type="protein sequence ID" value="ENSAOCP00000065495.1"/>
    <property type="gene ID" value="ENSAOCG00000032721.1"/>
</dbReference>
<evidence type="ECO:0000256" key="2">
    <source>
        <dbReference type="ARBA" id="ARBA00022884"/>
    </source>
</evidence>
<evidence type="ECO:0000313" key="8">
    <source>
        <dbReference type="Proteomes" id="UP001501940"/>
    </source>
</evidence>
<dbReference type="AlphaFoldDB" id="A0AAQ5ZNY0"/>
<feature type="compositionally biased region" description="Polar residues" evidence="4">
    <location>
        <begin position="480"/>
        <end position="512"/>
    </location>
</feature>
<dbReference type="GO" id="GO:0045727">
    <property type="term" value="P:positive regulation of translation"/>
    <property type="evidence" value="ECO:0007669"/>
    <property type="project" value="TreeGrafter"/>
</dbReference>
<dbReference type="PROSITE" id="PS50102">
    <property type="entry name" value="RRM"/>
    <property type="match status" value="1"/>
</dbReference>
<dbReference type="InterPro" id="IPR006630">
    <property type="entry name" value="La_HTH"/>
</dbReference>
<evidence type="ECO:0000256" key="4">
    <source>
        <dbReference type="SAM" id="MobiDB-lite"/>
    </source>
</evidence>
<dbReference type="Gene3D" id="1.10.10.10">
    <property type="entry name" value="Winged helix-like DNA-binding domain superfamily/Winged helix DNA-binding domain"/>
    <property type="match status" value="1"/>
</dbReference>
<evidence type="ECO:0000313" key="7">
    <source>
        <dbReference type="Ensembl" id="ENSAOCP00000065495.1"/>
    </source>
</evidence>
<dbReference type="GeneTree" id="ENSGT00940000157755"/>
<dbReference type="InterPro" id="IPR035979">
    <property type="entry name" value="RBD_domain_sf"/>
</dbReference>
<keyword evidence="1" id="KW-0597">Phosphoprotein</keyword>
<sequence length="580" mass="64741">MTSHQNPLYPADLQVQLTLGDLGPGYFYFYQAPVPAPVLNPDAEIWTNHSFNLNVSEAAYPQQPWLQVPNNLTGQEGYVPEFQLHNMGLVEADPSLEYQAVTTEASAVNGEVGDPPVTDEIRQELSTVLESCLTREHLCSDLYLKSQMDSDQYVSIATLASLDKIKNLTTDLDLISDILKSMPQIQVAPCGQKVRPRQSRCVVILREIPDTTPQEEVEALFEGENLPKFLSCEFVNNDNWFVTFKSEADAQQAYTYLREEVQVFKGKPIMVRIKAKAMAATSYAPNNGYRPAQLDQCTNHYSYFPPTTYQQSCPAHMPTQLLYDLTNEMWTSAAAEYQKCDEPLLLMDDFMNGFATATNFKPNNSHRLRRGSRWSNSDRWQSQQNDSSQSSEQPSVDHSSSLKTGRGRSRGNSRRWGRGGRTEANKQVMSPISEPGRRGNFSQRRRENQRSWEKSTHSSQSQTPPRQPSPPLELGLTSFPPLSTASSVTTTRPAANSNTEGPVRSSSSNTSLPAEPDSAPQQKVKESVEVTSEVKPVQLPQEPVTESKKPSYAEICQRASSNEPPPPAGQTSSEEEHIVR</sequence>
<dbReference type="InterPro" id="IPR045180">
    <property type="entry name" value="La_dom_prot"/>
</dbReference>
<dbReference type="PROSITE" id="PS50961">
    <property type="entry name" value="HTH_LA"/>
    <property type="match status" value="1"/>
</dbReference>